<comment type="caution">
    <text evidence="1">The sequence shown here is derived from an EMBL/GenBank/DDBJ whole genome shotgun (WGS) entry which is preliminary data.</text>
</comment>
<dbReference type="RefSeq" id="WP_404595089.1">
    <property type="nucleotide sequence ID" value="NZ_JBIYEW010000003.1"/>
</dbReference>
<protein>
    <submittedName>
        <fullName evidence="1">Uncharacterized protein</fullName>
    </submittedName>
</protein>
<sequence length="81" mass="8386">MPWTGAAAPYTCAGTKTTVLANGPVIAANKTLNNLTSLTNAKTDNLKVTTAFPTTANDTFQGATSTIAFAFTGTQRTETTK</sequence>
<name>A0ABW8NA07_9MICC</name>
<organism evidence="1 2">
    <name type="scientific">Paenarthrobacter histidinolovorans</name>
    <dbReference type="NCBI Taxonomy" id="43664"/>
    <lineage>
        <taxon>Bacteria</taxon>
        <taxon>Bacillati</taxon>
        <taxon>Actinomycetota</taxon>
        <taxon>Actinomycetes</taxon>
        <taxon>Micrococcales</taxon>
        <taxon>Micrococcaceae</taxon>
        <taxon>Paenarthrobacter</taxon>
    </lineage>
</organism>
<reference evidence="1 2" key="1">
    <citation type="submission" date="2024-10" db="EMBL/GenBank/DDBJ databases">
        <title>Novel secondary metabolite-producing bacteria for plant disease control.</title>
        <authorList>
            <person name="Chevrette M."/>
        </authorList>
    </citation>
    <scope>NUCLEOTIDE SEQUENCE [LARGE SCALE GENOMIC DNA]</scope>
    <source>
        <strain evidence="1 2">J30 TE3557</strain>
    </source>
</reference>
<keyword evidence="2" id="KW-1185">Reference proteome</keyword>
<dbReference type="Proteomes" id="UP001620520">
    <property type="component" value="Unassembled WGS sequence"/>
</dbReference>
<dbReference type="EMBL" id="JBIYEW010000003">
    <property type="protein sequence ID" value="MFK4640419.1"/>
    <property type="molecule type" value="Genomic_DNA"/>
</dbReference>
<evidence type="ECO:0000313" key="2">
    <source>
        <dbReference type="Proteomes" id="UP001620520"/>
    </source>
</evidence>
<evidence type="ECO:0000313" key="1">
    <source>
        <dbReference type="EMBL" id="MFK4640419.1"/>
    </source>
</evidence>
<accession>A0ABW8NA07</accession>
<proteinExistence type="predicted"/>
<gene>
    <name evidence="1" type="ORF">ABIA52_003308</name>
</gene>